<gene>
    <name evidence="1" type="ORF">RM780_18150</name>
</gene>
<organism evidence="1 2">
    <name type="scientific">Streptomyces boetiae</name>
    <dbReference type="NCBI Taxonomy" id="3075541"/>
    <lineage>
        <taxon>Bacteria</taxon>
        <taxon>Bacillati</taxon>
        <taxon>Actinomycetota</taxon>
        <taxon>Actinomycetes</taxon>
        <taxon>Kitasatosporales</taxon>
        <taxon>Streptomycetaceae</taxon>
        <taxon>Streptomyces</taxon>
    </lineage>
</organism>
<keyword evidence="2" id="KW-1185">Reference proteome</keyword>
<name>A0ABU2LBA7_9ACTN</name>
<dbReference type="EMBL" id="JAVREN010000027">
    <property type="protein sequence ID" value="MDT0308867.1"/>
    <property type="molecule type" value="Genomic_DNA"/>
</dbReference>
<evidence type="ECO:0000313" key="1">
    <source>
        <dbReference type="EMBL" id="MDT0308867.1"/>
    </source>
</evidence>
<evidence type="ECO:0000313" key="2">
    <source>
        <dbReference type="Proteomes" id="UP001183388"/>
    </source>
</evidence>
<proteinExistence type="predicted"/>
<accession>A0ABU2LBA7</accession>
<protein>
    <submittedName>
        <fullName evidence="1">Streptomycin biosynthesis protein StrG</fullName>
    </submittedName>
</protein>
<dbReference type="SUPFAM" id="SSF51197">
    <property type="entry name" value="Clavaminate synthase-like"/>
    <property type="match status" value="1"/>
</dbReference>
<reference evidence="2" key="1">
    <citation type="submission" date="2023-07" db="EMBL/GenBank/DDBJ databases">
        <title>30 novel species of actinomycetes from the DSMZ collection.</title>
        <authorList>
            <person name="Nouioui I."/>
        </authorList>
    </citation>
    <scope>NUCLEOTIDE SEQUENCE [LARGE SCALE GENOMIC DNA]</scope>
    <source>
        <strain evidence="2">DSM 44917</strain>
    </source>
</reference>
<dbReference type="Proteomes" id="UP001183388">
    <property type="component" value="Unassembled WGS sequence"/>
</dbReference>
<dbReference type="RefSeq" id="WP_311631808.1">
    <property type="nucleotide sequence ID" value="NZ_JAVREN010000027.1"/>
</dbReference>
<sequence>MCECRHMADYEKLKYDINEIPLAEAVRTVLGVPDLEGLEVSDKVATREEDQKTRYHELFYKNYESAINPLYRKLVAALLGEERLKEVYIQRVPTFRVHLRNSVAVGTWHRDKDFGHDPSEVNYWVPMTRAFGNNTVWIDKQNVDAEYGEVVVFDGANQLHGNVVNDTPISRVSMDFRVLARADYRPNEKRSVSNDVPFLLGHYWDVP</sequence>
<comment type="caution">
    <text evidence="1">The sequence shown here is derived from an EMBL/GenBank/DDBJ whole genome shotgun (WGS) entry which is preliminary data.</text>
</comment>